<evidence type="ECO:0000313" key="4">
    <source>
        <dbReference type="Proteomes" id="UP001501671"/>
    </source>
</evidence>
<dbReference type="InterPro" id="IPR014748">
    <property type="entry name" value="Enoyl-CoA_hydra_C"/>
</dbReference>
<dbReference type="PANTHER" id="PTHR11941">
    <property type="entry name" value="ENOYL-COA HYDRATASE-RELATED"/>
    <property type="match status" value="1"/>
</dbReference>
<dbReference type="Proteomes" id="UP001501671">
    <property type="component" value="Unassembled WGS sequence"/>
</dbReference>
<dbReference type="InterPro" id="IPR029045">
    <property type="entry name" value="ClpP/crotonase-like_dom_sf"/>
</dbReference>
<evidence type="ECO:0000256" key="2">
    <source>
        <dbReference type="ARBA" id="ARBA00023239"/>
    </source>
</evidence>
<keyword evidence="4" id="KW-1185">Reference proteome</keyword>
<dbReference type="PANTHER" id="PTHR11941:SF54">
    <property type="entry name" value="ENOYL-COA HYDRATASE, MITOCHONDRIAL"/>
    <property type="match status" value="1"/>
</dbReference>
<name>A0ABP8GEJ8_9BURK</name>
<proteinExistence type="inferred from homology"/>
<dbReference type="InterPro" id="IPR001753">
    <property type="entry name" value="Enoyl-CoA_hydra/iso"/>
</dbReference>
<evidence type="ECO:0000313" key="3">
    <source>
        <dbReference type="EMBL" id="GAA4322574.1"/>
    </source>
</evidence>
<gene>
    <name evidence="3" type="ORF">GCM10023144_02670</name>
</gene>
<dbReference type="CDD" id="cd06558">
    <property type="entry name" value="crotonase-like"/>
    <property type="match status" value="1"/>
</dbReference>
<dbReference type="Gene3D" id="1.10.12.10">
    <property type="entry name" value="Lyase 2-enoyl-coa Hydratase, Chain A, domain 2"/>
    <property type="match status" value="1"/>
</dbReference>
<dbReference type="RefSeq" id="WP_345245534.1">
    <property type="nucleotide sequence ID" value="NZ_BAABFO010000001.1"/>
</dbReference>
<accession>A0ABP8GEJ8</accession>
<dbReference type="Pfam" id="PF00378">
    <property type="entry name" value="ECH_1"/>
    <property type="match status" value="1"/>
</dbReference>
<protein>
    <submittedName>
        <fullName evidence="3">Crotonase/enoyl-CoA hydratase family protein</fullName>
    </submittedName>
</protein>
<evidence type="ECO:0000256" key="1">
    <source>
        <dbReference type="ARBA" id="ARBA00005254"/>
    </source>
</evidence>
<sequence>MSMPDATGPLALECGDDGVAVLTFNRPASLNAFDAELRQRFADALAAIERDRGIRALVLTGAGRAFCAGADVGEMPARLAVPPGAIGVDGWRRLRVSQQSILRLHGLPIPTLAAVNGAAAGLGCDIALACDFIVAGEAARFGMSFVHRALVPDGGGMYFLPRRVGLARAKALVFSGDMVDAHEALRIGLADRVAPSGALLDDARRWAGELAGRPPAAIGLAKSLLDASFETTLEQSLAASAQAQAICYGTGDHRASVQAFLDRAGKGR</sequence>
<dbReference type="EMBL" id="BAABFO010000001">
    <property type="protein sequence ID" value="GAA4322574.1"/>
    <property type="molecule type" value="Genomic_DNA"/>
</dbReference>
<reference evidence="4" key="1">
    <citation type="journal article" date="2019" name="Int. J. Syst. Evol. Microbiol.">
        <title>The Global Catalogue of Microorganisms (GCM) 10K type strain sequencing project: providing services to taxonomists for standard genome sequencing and annotation.</title>
        <authorList>
            <consortium name="The Broad Institute Genomics Platform"/>
            <consortium name="The Broad Institute Genome Sequencing Center for Infectious Disease"/>
            <person name="Wu L."/>
            <person name="Ma J."/>
        </authorList>
    </citation>
    <scope>NUCLEOTIDE SEQUENCE [LARGE SCALE GENOMIC DNA]</scope>
    <source>
        <strain evidence="4">JCM 17666</strain>
    </source>
</reference>
<comment type="similarity">
    <text evidence="1">Belongs to the enoyl-CoA hydratase/isomerase family.</text>
</comment>
<comment type="caution">
    <text evidence="3">The sequence shown here is derived from an EMBL/GenBank/DDBJ whole genome shotgun (WGS) entry which is preliminary data.</text>
</comment>
<dbReference type="Gene3D" id="3.90.226.10">
    <property type="entry name" value="2-enoyl-CoA Hydratase, Chain A, domain 1"/>
    <property type="match status" value="1"/>
</dbReference>
<dbReference type="SUPFAM" id="SSF52096">
    <property type="entry name" value="ClpP/crotonase"/>
    <property type="match status" value="1"/>
</dbReference>
<organism evidence="3 4">
    <name type="scientific">Pigmentiphaga soli</name>
    <dbReference type="NCBI Taxonomy" id="1007095"/>
    <lineage>
        <taxon>Bacteria</taxon>
        <taxon>Pseudomonadati</taxon>
        <taxon>Pseudomonadota</taxon>
        <taxon>Betaproteobacteria</taxon>
        <taxon>Burkholderiales</taxon>
        <taxon>Alcaligenaceae</taxon>
        <taxon>Pigmentiphaga</taxon>
    </lineage>
</organism>
<keyword evidence="2" id="KW-0456">Lyase</keyword>